<name>A0A849CDG1_9NOCA</name>
<keyword evidence="2" id="KW-1185">Reference proteome</keyword>
<protein>
    <submittedName>
        <fullName evidence="1">DUF4194 domain-containing protein</fullName>
    </submittedName>
</protein>
<organism evidence="1 2">
    <name type="scientific">Nocardia uniformis</name>
    <dbReference type="NCBI Taxonomy" id="53432"/>
    <lineage>
        <taxon>Bacteria</taxon>
        <taxon>Bacillati</taxon>
        <taxon>Actinomycetota</taxon>
        <taxon>Actinomycetes</taxon>
        <taxon>Mycobacteriales</taxon>
        <taxon>Nocardiaceae</taxon>
        <taxon>Nocardia</taxon>
    </lineage>
</organism>
<dbReference type="RefSeq" id="WP_067529250.1">
    <property type="nucleotide sequence ID" value="NZ_JABELX010000034.1"/>
</dbReference>
<dbReference type="AlphaFoldDB" id="A0A849CDG1"/>
<gene>
    <name evidence="1" type="ORF">HLB23_40260</name>
</gene>
<sequence>MSDTTDPTFTDVFGEDVSAEVSEASRGDPTRLDPDSVFAGDDEVVGSHMVDGEGIARFDGDTSELPPELCWALQELVSAPHITEKSRSWPVVLQFEERLRSRLSELGLLLDINREYRYAFTRQADDSSPRSRTILRAKTLSLAASALALYLYRQYVVSPDDPIVDRADMIDHMMAYRPSDDTDEVKFRDKINAAIKSLDDAAIIKPIKGNDDRFTIYGVITAILTADQVAALETRYQAIARGRATAAVDGTSSGDGASV</sequence>
<reference evidence="1 2" key="1">
    <citation type="submission" date="2020-05" db="EMBL/GenBank/DDBJ databases">
        <title>MicrobeNet Type strains.</title>
        <authorList>
            <person name="Nicholson A.C."/>
        </authorList>
    </citation>
    <scope>NUCLEOTIDE SEQUENCE [LARGE SCALE GENOMIC DNA]</scope>
    <source>
        <strain evidence="1 2">JCM 3224</strain>
    </source>
</reference>
<dbReference type="EMBL" id="JABELX010000034">
    <property type="protein sequence ID" value="NNH76016.1"/>
    <property type="molecule type" value="Genomic_DNA"/>
</dbReference>
<dbReference type="Pfam" id="PF13835">
    <property type="entry name" value="DUF4194"/>
    <property type="match status" value="1"/>
</dbReference>
<dbReference type="InterPro" id="IPR025449">
    <property type="entry name" value="JetB"/>
</dbReference>
<proteinExistence type="predicted"/>
<comment type="caution">
    <text evidence="1">The sequence shown here is derived from an EMBL/GenBank/DDBJ whole genome shotgun (WGS) entry which is preliminary data.</text>
</comment>
<accession>A0A849CDG1</accession>
<evidence type="ECO:0000313" key="1">
    <source>
        <dbReference type="EMBL" id="NNH76016.1"/>
    </source>
</evidence>
<dbReference type="Proteomes" id="UP000586827">
    <property type="component" value="Unassembled WGS sequence"/>
</dbReference>
<evidence type="ECO:0000313" key="2">
    <source>
        <dbReference type="Proteomes" id="UP000586827"/>
    </source>
</evidence>